<gene>
    <name evidence="10" type="ORF">LN736_01955</name>
</gene>
<name>A0ABS8N1I5_9CLOT</name>
<evidence type="ECO:0000256" key="8">
    <source>
        <dbReference type="ARBA" id="ARBA00049338"/>
    </source>
</evidence>
<evidence type="ECO:0000256" key="7">
    <source>
        <dbReference type="ARBA" id="ARBA00039103"/>
    </source>
</evidence>
<dbReference type="Pfam" id="PF00702">
    <property type="entry name" value="Hydrolase"/>
    <property type="match status" value="1"/>
</dbReference>
<dbReference type="SUPFAM" id="SSF81653">
    <property type="entry name" value="Calcium ATPase, transduction domain A"/>
    <property type="match status" value="1"/>
</dbReference>
<dbReference type="InterPro" id="IPR051014">
    <property type="entry name" value="Cation_Transport_ATPase_IB"/>
</dbReference>
<dbReference type="Gene3D" id="3.40.1110.10">
    <property type="entry name" value="Calcium-transporting ATPase, cytoplasmic domain N"/>
    <property type="match status" value="1"/>
</dbReference>
<dbReference type="PANTHER" id="PTHR48085">
    <property type="entry name" value="CADMIUM/ZINC-TRANSPORTING ATPASE HMA2-RELATED"/>
    <property type="match status" value="1"/>
</dbReference>
<keyword evidence="3" id="KW-0104">Cadmium</keyword>
<evidence type="ECO:0000256" key="4">
    <source>
        <dbReference type="ARBA" id="ARBA00022692"/>
    </source>
</evidence>
<protein>
    <recommendedName>
        <fullName evidence="7">Cd(2+)-exporting ATPase</fullName>
        <ecNumber evidence="7">7.2.2.21</ecNumber>
    </recommendedName>
</protein>
<dbReference type="InterPro" id="IPR018303">
    <property type="entry name" value="ATPase_P-typ_P_site"/>
</dbReference>
<keyword evidence="6" id="KW-0472">Membrane</keyword>
<dbReference type="InterPro" id="IPR059000">
    <property type="entry name" value="ATPase_P-type_domA"/>
</dbReference>
<dbReference type="InterPro" id="IPR008250">
    <property type="entry name" value="ATPase_P-typ_transduc_dom_A_sf"/>
</dbReference>
<dbReference type="EC" id="7.2.2.21" evidence="7"/>
<organism evidence="10 11">
    <name type="scientific">Clostridium aromativorans</name>
    <dbReference type="NCBI Taxonomy" id="2836848"/>
    <lineage>
        <taxon>Bacteria</taxon>
        <taxon>Bacillati</taxon>
        <taxon>Bacillota</taxon>
        <taxon>Clostridia</taxon>
        <taxon>Eubacteriales</taxon>
        <taxon>Clostridiaceae</taxon>
        <taxon>Clostridium</taxon>
    </lineage>
</organism>
<dbReference type="SUPFAM" id="SSF56784">
    <property type="entry name" value="HAD-like"/>
    <property type="match status" value="1"/>
</dbReference>
<evidence type="ECO:0000256" key="3">
    <source>
        <dbReference type="ARBA" id="ARBA00022539"/>
    </source>
</evidence>
<dbReference type="EMBL" id="JAJJPB010000001">
    <property type="protein sequence ID" value="MCC9293638.1"/>
    <property type="molecule type" value="Genomic_DNA"/>
</dbReference>
<keyword evidence="11" id="KW-1185">Reference proteome</keyword>
<proteinExistence type="inferred from homology"/>
<evidence type="ECO:0000256" key="1">
    <source>
        <dbReference type="ARBA" id="ARBA00004141"/>
    </source>
</evidence>
<evidence type="ECO:0000259" key="9">
    <source>
        <dbReference type="Pfam" id="PF00122"/>
    </source>
</evidence>
<evidence type="ECO:0000313" key="11">
    <source>
        <dbReference type="Proteomes" id="UP001165422"/>
    </source>
</evidence>
<dbReference type="PANTHER" id="PTHR48085:SF5">
    <property type="entry name" value="CADMIUM_ZINC-TRANSPORTING ATPASE HMA4-RELATED"/>
    <property type="match status" value="1"/>
</dbReference>
<keyword evidence="4" id="KW-0812">Transmembrane</keyword>
<comment type="subcellular location">
    <subcellularLocation>
        <location evidence="1">Membrane</location>
        <topology evidence="1">Multi-pass membrane protein</topology>
    </subcellularLocation>
</comment>
<dbReference type="RefSeq" id="WP_229980666.1">
    <property type="nucleotide sequence ID" value="NZ_JAJJPB010000001.1"/>
</dbReference>
<sequence>MRELSVLPGRVRFKCDEAYLNKGLAKYIDIYTEGLYGVEYSKVNYNIGTILVLYDEKKTDLKSIKNSIEQTLTSEINYNDEIFKAYDSYYNIKNKRNIVKNNFIRSTLVYLFFKIKQLLFGKFFLSGSLAMVEMASLVTIVGGYSVFRSAYNRLAGRIYPHPDVFLKLAGLILTISRESTEGLFLILMTDFTDYIKVSADLKCQCLLRKSTANPPNTAWIVTGDGNEILTSVKSLEVGDTILVHKGEVIPVDGKVLEGRAAVNSFYYTGQPLVSLIEEGSKVYEGVVVISGELKVRISRLAEPLEKEDISIDKLNLRKSVIRYQERALPAAMVLSALNYVFTGDILNALSIILLLCPASSELALSTAIKNYVHWLSKYDIYIKNPNTLEKIININSLVFDKTGTLTYKNMSIAHIESFNENYTIEDLLKICSACEGENCEEIPNISQGISMETSFYEAEGKLEKIVLLPSKGISTRYNGHKVLIGDNGFLKENNVDLNDVLERYAYYEGGLYSPMLVSIDNVVAGLIVMKEAIRKGACDLINKLEFNHVENISLVTGDCCEKGRYIADKLGIKNVYGGCNSEEKLQIILDQKSQGTVMMVGDGINDIMAMRAADISVSFANYSSNEIKFNSDCIIFDEDINKLDDLIMLSQNAYRVIQQNITMSNLFNIFLGTIAFFGKFDIFSAKSIDTINSILALVMNERVRLGPRLLK</sequence>
<comment type="caution">
    <text evidence="10">The sequence shown here is derived from an EMBL/GenBank/DDBJ whole genome shotgun (WGS) entry which is preliminary data.</text>
</comment>
<dbReference type="PROSITE" id="PS00154">
    <property type="entry name" value="ATPASE_E1_E2"/>
    <property type="match status" value="1"/>
</dbReference>
<evidence type="ECO:0000256" key="6">
    <source>
        <dbReference type="ARBA" id="ARBA00023136"/>
    </source>
</evidence>
<dbReference type="Gene3D" id="2.70.150.10">
    <property type="entry name" value="Calcium-transporting ATPase, cytoplasmic transduction domain A"/>
    <property type="match status" value="1"/>
</dbReference>
<dbReference type="InterPro" id="IPR036412">
    <property type="entry name" value="HAD-like_sf"/>
</dbReference>
<dbReference type="Pfam" id="PF00122">
    <property type="entry name" value="E1-E2_ATPase"/>
    <property type="match status" value="1"/>
</dbReference>
<feature type="domain" description="P-type ATPase A" evidence="9">
    <location>
        <begin position="215"/>
        <end position="303"/>
    </location>
</feature>
<accession>A0ABS8N1I5</accession>
<dbReference type="InterPro" id="IPR001757">
    <property type="entry name" value="P_typ_ATPase"/>
</dbReference>
<comment type="similarity">
    <text evidence="2">Belongs to the cation transport ATPase (P-type) (TC 3.A.3) family. Type IB subfamily.</text>
</comment>
<dbReference type="InterPro" id="IPR023214">
    <property type="entry name" value="HAD_sf"/>
</dbReference>
<evidence type="ECO:0000313" key="10">
    <source>
        <dbReference type="EMBL" id="MCC9293638.1"/>
    </source>
</evidence>
<dbReference type="Gene3D" id="3.40.50.1000">
    <property type="entry name" value="HAD superfamily/HAD-like"/>
    <property type="match status" value="1"/>
</dbReference>
<dbReference type="InterPro" id="IPR023299">
    <property type="entry name" value="ATPase_P-typ_cyto_dom_N"/>
</dbReference>
<evidence type="ECO:0000256" key="5">
    <source>
        <dbReference type="ARBA" id="ARBA00022989"/>
    </source>
</evidence>
<reference evidence="10" key="1">
    <citation type="submission" date="2021-11" db="EMBL/GenBank/DDBJ databases">
        <authorList>
            <person name="Qingchun L."/>
            <person name="Dong Z."/>
            <person name="Zongwei Q."/>
            <person name="Jia Z."/>
            <person name="Duotao L."/>
        </authorList>
    </citation>
    <scope>NUCLEOTIDE SEQUENCE</scope>
    <source>
        <strain evidence="10">WLY-B-L2</strain>
    </source>
</reference>
<comment type="catalytic activity">
    <reaction evidence="8">
        <text>Cd(2+)(in) + ATP + H2O = Cd(2+)(out) + ADP + phosphate + H(+)</text>
        <dbReference type="Rhea" id="RHEA:12132"/>
        <dbReference type="ChEBI" id="CHEBI:15377"/>
        <dbReference type="ChEBI" id="CHEBI:15378"/>
        <dbReference type="ChEBI" id="CHEBI:30616"/>
        <dbReference type="ChEBI" id="CHEBI:43474"/>
        <dbReference type="ChEBI" id="CHEBI:48775"/>
        <dbReference type="ChEBI" id="CHEBI:456216"/>
        <dbReference type="EC" id="7.2.2.21"/>
    </reaction>
</comment>
<dbReference type="NCBIfam" id="TIGR01494">
    <property type="entry name" value="ATPase_P-type"/>
    <property type="match status" value="2"/>
</dbReference>
<dbReference type="Proteomes" id="UP001165422">
    <property type="component" value="Unassembled WGS sequence"/>
</dbReference>
<dbReference type="PRINTS" id="PR00119">
    <property type="entry name" value="CATATPASE"/>
</dbReference>
<keyword evidence="5" id="KW-1133">Transmembrane helix</keyword>
<evidence type="ECO:0000256" key="2">
    <source>
        <dbReference type="ARBA" id="ARBA00006024"/>
    </source>
</evidence>